<reference evidence="2" key="1">
    <citation type="submission" date="2022-10" db="EMBL/GenBank/DDBJ databases">
        <title>The complete genomes of actinobacterial strains from the NBC collection.</title>
        <authorList>
            <person name="Joergensen T.S."/>
            <person name="Alvarez Arevalo M."/>
            <person name="Sterndorff E.B."/>
            <person name="Faurdal D."/>
            <person name="Vuksanovic O."/>
            <person name="Mourched A.-S."/>
            <person name="Charusanti P."/>
            <person name="Shaw S."/>
            <person name="Blin K."/>
            <person name="Weber T."/>
        </authorList>
    </citation>
    <scope>NUCLEOTIDE SEQUENCE</scope>
    <source>
        <strain evidence="2">NBC_00093</strain>
    </source>
</reference>
<dbReference type="AlphaFoldDB" id="A0AAU2AGF1"/>
<protein>
    <recommendedName>
        <fullName evidence="3">AAA+ ATPase domain-containing protein</fullName>
    </recommendedName>
</protein>
<dbReference type="SUPFAM" id="SSF52540">
    <property type="entry name" value="P-loop containing nucleoside triphosphate hydrolases"/>
    <property type="match status" value="1"/>
</dbReference>
<accession>A0AAU2AGF1</accession>
<evidence type="ECO:0000313" key="2">
    <source>
        <dbReference type="EMBL" id="WTT23291.1"/>
    </source>
</evidence>
<name>A0AAU2AGF1_9ACTN</name>
<feature type="compositionally biased region" description="Pro residues" evidence="1">
    <location>
        <begin position="1194"/>
        <end position="1203"/>
    </location>
</feature>
<proteinExistence type="predicted"/>
<feature type="region of interest" description="Disordered" evidence="1">
    <location>
        <begin position="1172"/>
        <end position="1203"/>
    </location>
</feature>
<sequence>MPQTRIAKSLSLEKSTVSELLNGARRKPPEFTVVRAILDLCREQRKKDCAGADPPPPPPGMRLDESWWKGRHAELERAFEASLLRGHRAPASQVPDTAPAVDVFGAAAMEVPEAVRVLRGGPEDAPQSLYELLYKRENQDRVLGTLLKGYPERVRAAHGVRRATLIHAARVVLVAVALANCGSRHDRWDDMGMLVNGAARAYGRTRDPDALPDDPALRDAMERAGFDGPDARELLDHYLARARPLAEICPEFGLSAGLPTHPARTAAHRTGLAGLGSLLADFAGQDRLPPSARALLNESIASLDGRGLELPRLADGYVNPQFRLAEPGAEDVQQGAASDKWWEDRPLHEDIECFLASHLLSLPALLSPLLVLGHPGAGKSRLTKLLKARLPAHEFRPVRVELRHTPADCDVQAQLEHGLHHTTGRHYNWADWAESEPGVIPVVLLDGFDELLQAGAQRLDSARQSSYLLDIEQFQRREAEHGRPLVVVVTSRTVVAHRAEIPRGSPVLRLEPFAEPEIERWLTVWNTTNRVYLKRRGLSPLSPEVLLPHRHLAAQPLLLLMLALYDADDNALHRLREEDISRTELYDRLLTTFVRRQLVKDDPLPAQAAITRELRCLSVIAFGMFQRGTQAITGAQAEDDLRALVSEATDDHLLFGRFFFIHEAQAVVGDQRLRSYEFIHATFGEHLAARLLDRSLLLLPTRYREGQRLPDDGELYALLSFTPLTDRAQVVQNLADMLEARPAEERERLPGLLADLFREVPWEAAHRTHHTHAPTRQTRAYRDAVYSANLLLIGTLAAGEVHASDYLGADDLTDQWRRHAMAWQSQMSKESWNLYTSMLRLKRVWRSNYQPDLLIGARAVPAVPHELSWILGGQGAAPHSEGADDELSDIMRRVTFVGDRDAELLLNATHPLLHQLPSSLRIHLGDGKGRVGSAARTLIALLARDQDHPDALPGLYESCLNASAALAPREVALFGDTLIRQLVHDAPALSDMDLHSIVSRLAKLPGIASAASGRRALADCAQQILGRGGNELSIALDTLRTNVHQVNDHDGPGDNAVLVALTEAGRWARTRRWLQALDEADPLRFLHQYLVHVDLPSTAARHPSAVIGLLRLAMELGRTDWLASHTAEVLVLLPDNAFDLLDPTDLGPLRDALPEGGYDYEAEFTEIEERFRAQARSRPHISRTPTSTQSASDPPSPPAPAGS</sequence>
<organism evidence="2">
    <name type="scientific">Streptomyces sp. NBC_00093</name>
    <dbReference type="NCBI Taxonomy" id="2975649"/>
    <lineage>
        <taxon>Bacteria</taxon>
        <taxon>Bacillati</taxon>
        <taxon>Actinomycetota</taxon>
        <taxon>Actinomycetes</taxon>
        <taxon>Kitasatosporales</taxon>
        <taxon>Streptomycetaceae</taxon>
        <taxon>Streptomyces</taxon>
    </lineage>
</organism>
<feature type="compositionally biased region" description="Low complexity" evidence="1">
    <location>
        <begin position="1184"/>
        <end position="1193"/>
    </location>
</feature>
<dbReference type="InterPro" id="IPR027417">
    <property type="entry name" value="P-loop_NTPase"/>
</dbReference>
<evidence type="ECO:0008006" key="3">
    <source>
        <dbReference type="Google" id="ProtNLM"/>
    </source>
</evidence>
<dbReference type="EMBL" id="CP108222">
    <property type="protein sequence ID" value="WTT23291.1"/>
    <property type="molecule type" value="Genomic_DNA"/>
</dbReference>
<gene>
    <name evidence="2" type="ORF">OHA22_50945</name>
</gene>
<evidence type="ECO:0000256" key="1">
    <source>
        <dbReference type="SAM" id="MobiDB-lite"/>
    </source>
</evidence>